<evidence type="ECO:0000256" key="4">
    <source>
        <dbReference type="PIRNR" id="PIRNR006078"/>
    </source>
</evidence>
<evidence type="ECO:0000256" key="1">
    <source>
        <dbReference type="ARBA" id="ARBA00006284"/>
    </source>
</evidence>
<sequence>MKITISPDSFKGSLTAKEASHMIEKGCQLAAPSAKLTKIPMADGGEGTVDALVYATNGKYLSYEVTGPLGGLVIAPMGISGVNNVALIEVANVCGLMQVPTDQQNPLYTTSYGLGEMILKGVDAGYRQMLVGLGGSATNDGGLGMLQALGAKFYDQNGQEVGPFGEDIINVEKVDFSTLDERLKHCDIKVASDVENPLCGEHGASYVFGPQKGASAMVVKQLDEALEHHSTVVEQAVGKSLKNSKGAGAAGGLGFALMAIGGKLTSGAELVGDVAQLEEEIKTSQLVITGEGQSDFQTFYGKAPGYVGKLAQKHNVPCVLISGAIDDDEGQLRELFTGVFSITNKPMSLDECIEKAGQLLIQATANVVQLLIEK</sequence>
<keyword evidence="6" id="KW-1185">Reference proteome</keyword>
<dbReference type="RefSeq" id="WP_146815665.1">
    <property type="nucleotide sequence ID" value="NZ_BJYA01000007.1"/>
</dbReference>
<dbReference type="PANTHER" id="PTHR21599:SF0">
    <property type="entry name" value="GLYCERATE KINASE"/>
    <property type="match status" value="1"/>
</dbReference>
<organism evidence="5 6">
    <name type="scientific">Alkalibacillus haloalkaliphilus</name>
    <dbReference type="NCBI Taxonomy" id="94136"/>
    <lineage>
        <taxon>Bacteria</taxon>
        <taxon>Bacillati</taxon>
        <taxon>Bacillota</taxon>
        <taxon>Bacilli</taxon>
        <taxon>Bacillales</taxon>
        <taxon>Bacillaceae</taxon>
        <taxon>Alkalibacillus</taxon>
    </lineage>
</organism>
<comment type="similarity">
    <text evidence="1 4">Belongs to the glycerate kinase type-1 family.</text>
</comment>
<evidence type="ECO:0000313" key="5">
    <source>
        <dbReference type="EMBL" id="GEN45593.1"/>
    </source>
</evidence>
<reference evidence="5 6" key="1">
    <citation type="submission" date="2019-07" db="EMBL/GenBank/DDBJ databases">
        <title>Whole genome shotgun sequence of Alkalibacillus haloalkaliphilus NBRC 103110.</title>
        <authorList>
            <person name="Hosoyama A."/>
            <person name="Uohara A."/>
            <person name="Ohji S."/>
            <person name="Ichikawa N."/>
        </authorList>
    </citation>
    <scope>NUCLEOTIDE SEQUENCE [LARGE SCALE GENOMIC DNA]</scope>
    <source>
        <strain evidence="5 6">NBRC 103110</strain>
    </source>
</reference>
<evidence type="ECO:0000256" key="2">
    <source>
        <dbReference type="ARBA" id="ARBA00022679"/>
    </source>
</evidence>
<gene>
    <name evidence="5" type="ORF">AHA02nite_13690</name>
</gene>
<dbReference type="GO" id="GO:0031388">
    <property type="term" value="P:organic acid phosphorylation"/>
    <property type="evidence" value="ECO:0007669"/>
    <property type="project" value="UniProtKB-UniRule"/>
</dbReference>
<dbReference type="Gene3D" id="3.40.50.10350">
    <property type="entry name" value="Glycerate kinase, domain 1"/>
    <property type="match status" value="1"/>
</dbReference>
<dbReference type="GO" id="GO:0008887">
    <property type="term" value="F:glycerate kinase activity"/>
    <property type="evidence" value="ECO:0007669"/>
    <property type="project" value="UniProtKB-UniRule"/>
</dbReference>
<protein>
    <submittedName>
        <fullName evidence="5">Glycerate kinase</fullName>
    </submittedName>
</protein>
<dbReference type="InterPro" id="IPR036129">
    <property type="entry name" value="Glycerate_kinase_sf"/>
</dbReference>
<name>A0A511W6A6_9BACI</name>
<keyword evidence="3 4" id="KW-0418">Kinase</keyword>
<dbReference type="InterPro" id="IPR018197">
    <property type="entry name" value="Glycerate_kinase_RE-like"/>
</dbReference>
<dbReference type="EMBL" id="BJYA01000007">
    <property type="protein sequence ID" value="GEN45593.1"/>
    <property type="molecule type" value="Genomic_DNA"/>
</dbReference>
<comment type="caution">
    <text evidence="5">The sequence shown here is derived from an EMBL/GenBank/DDBJ whole genome shotgun (WGS) entry which is preliminary data.</text>
</comment>
<evidence type="ECO:0000313" key="6">
    <source>
        <dbReference type="Proteomes" id="UP000321440"/>
    </source>
</evidence>
<dbReference type="PIRSF" id="PIRSF006078">
    <property type="entry name" value="GlxK"/>
    <property type="match status" value="1"/>
</dbReference>
<dbReference type="InterPro" id="IPR018193">
    <property type="entry name" value="Glyc_kinase_flavodox-like_fold"/>
</dbReference>
<dbReference type="NCBIfam" id="TIGR00045">
    <property type="entry name" value="glycerate kinase"/>
    <property type="match status" value="1"/>
</dbReference>
<dbReference type="Gene3D" id="3.90.1510.10">
    <property type="entry name" value="Glycerate kinase, domain 2"/>
    <property type="match status" value="1"/>
</dbReference>
<accession>A0A511W6A6</accession>
<dbReference type="Pfam" id="PF02595">
    <property type="entry name" value="Gly_kinase"/>
    <property type="match status" value="1"/>
</dbReference>
<keyword evidence="2 4" id="KW-0808">Transferase</keyword>
<proteinExistence type="inferred from homology"/>
<dbReference type="InterPro" id="IPR004381">
    <property type="entry name" value="Glycerate_kinase"/>
</dbReference>
<dbReference type="Proteomes" id="UP000321440">
    <property type="component" value="Unassembled WGS sequence"/>
</dbReference>
<dbReference type="OrthoDB" id="9774290at2"/>
<dbReference type="PANTHER" id="PTHR21599">
    <property type="entry name" value="GLYCERATE KINASE"/>
    <property type="match status" value="1"/>
</dbReference>
<evidence type="ECO:0000256" key="3">
    <source>
        <dbReference type="ARBA" id="ARBA00022777"/>
    </source>
</evidence>
<dbReference type="SUPFAM" id="SSF110738">
    <property type="entry name" value="Glycerate kinase I"/>
    <property type="match status" value="1"/>
</dbReference>
<dbReference type="AlphaFoldDB" id="A0A511W6A6"/>